<accession>D3F021</accession>
<dbReference type="Proteomes" id="UP000008229">
    <property type="component" value="Chromosome"/>
</dbReference>
<evidence type="ECO:0000256" key="1">
    <source>
        <dbReference type="SAM" id="MobiDB-lite"/>
    </source>
</evidence>
<dbReference type="EMBL" id="CP001854">
    <property type="protein sequence ID" value="ADB49997.1"/>
    <property type="molecule type" value="Genomic_DNA"/>
</dbReference>
<protein>
    <submittedName>
        <fullName evidence="2">Uncharacterized protein</fullName>
    </submittedName>
</protein>
<evidence type="ECO:0000313" key="3">
    <source>
        <dbReference type="Proteomes" id="UP000008229"/>
    </source>
</evidence>
<keyword evidence="3" id="KW-1185">Reference proteome</keyword>
<reference evidence="3" key="2">
    <citation type="submission" date="2010-01" db="EMBL/GenBank/DDBJ databases">
        <title>The complete genome of Conexibacter woesei DSM 14684.</title>
        <authorList>
            <consortium name="US DOE Joint Genome Institute (JGI-PGF)"/>
            <person name="Lucas S."/>
            <person name="Copeland A."/>
            <person name="Lapidus A."/>
            <person name="Glavina del Rio T."/>
            <person name="Dalin E."/>
            <person name="Tice H."/>
            <person name="Bruce D."/>
            <person name="Goodwin L."/>
            <person name="Pitluck S."/>
            <person name="Kyrpides N."/>
            <person name="Mavromatis K."/>
            <person name="Ivanova N."/>
            <person name="Mikhailova N."/>
            <person name="Chertkov O."/>
            <person name="Brettin T."/>
            <person name="Detter J.C."/>
            <person name="Han C."/>
            <person name="Larimer F."/>
            <person name="Land M."/>
            <person name="Hauser L."/>
            <person name="Markowitz V."/>
            <person name="Cheng J.-F."/>
            <person name="Hugenholtz P."/>
            <person name="Woyke T."/>
            <person name="Wu D."/>
            <person name="Pukall R."/>
            <person name="Steenblock K."/>
            <person name="Schneider S."/>
            <person name="Klenk H.-P."/>
            <person name="Eisen J.A."/>
        </authorList>
    </citation>
    <scope>NUCLEOTIDE SEQUENCE [LARGE SCALE GENOMIC DNA]</scope>
    <source>
        <strain evidence="3">DSM 14684 / CIP 108061 / JCM 11494 / NBRC 100937 / ID131577</strain>
    </source>
</reference>
<dbReference type="STRING" id="469383.Cwoe_1569"/>
<proteinExistence type="predicted"/>
<organism evidence="2 3">
    <name type="scientific">Conexibacter woesei (strain DSM 14684 / CCUG 47730 / CIP 108061 / JCM 11494 / NBRC 100937 / ID131577)</name>
    <dbReference type="NCBI Taxonomy" id="469383"/>
    <lineage>
        <taxon>Bacteria</taxon>
        <taxon>Bacillati</taxon>
        <taxon>Actinomycetota</taxon>
        <taxon>Thermoleophilia</taxon>
        <taxon>Solirubrobacterales</taxon>
        <taxon>Conexibacteraceae</taxon>
        <taxon>Conexibacter</taxon>
    </lineage>
</organism>
<name>D3F021_CONWI</name>
<dbReference type="AlphaFoldDB" id="D3F021"/>
<gene>
    <name evidence="2" type="ordered locus">Cwoe_1569</name>
</gene>
<reference evidence="2 3" key="1">
    <citation type="journal article" date="2010" name="Stand. Genomic Sci.">
        <title>Complete genome sequence of Conexibacter woesei type strain (ID131577).</title>
        <authorList>
            <person name="Pukall R."/>
            <person name="Lapidus A."/>
            <person name="Glavina Del Rio T."/>
            <person name="Copeland A."/>
            <person name="Tice H."/>
            <person name="Cheng J.-F."/>
            <person name="Lucas S."/>
            <person name="Chen F."/>
            <person name="Nolan M."/>
            <person name="Bruce D."/>
            <person name="Goodwin L."/>
            <person name="Pitluck S."/>
            <person name="Mavromatis K."/>
            <person name="Ivanova N."/>
            <person name="Ovchinnikova G."/>
            <person name="Pati A."/>
            <person name="Chen A."/>
            <person name="Palaniappan K."/>
            <person name="Land M."/>
            <person name="Hauser L."/>
            <person name="Chang Y.-J."/>
            <person name="Jeffries C.D."/>
            <person name="Chain P."/>
            <person name="Meincke L."/>
            <person name="Sims D."/>
            <person name="Brettin T."/>
            <person name="Detter J.C."/>
            <person name="Rohde M."/>
            <person name="Goeker M."/>
            <person name="Bristow J."/>
            <person name="Eisen J.A."/>
            <person name="Markowitz V."/>
            <person name="Kyrpides N.C."/>
            <person name="Klenk H.-P."/>
            <person name="Hugenholtz P."/>
        </authorList>
    </citation>
    <scope>NUCLEOTIDE SEQUENCE [LARGE SCALE GENOMIC DNA]</scope>
    <source>
        <strain evidence="3">DSM 14684 / CIP 108061 / JCM 11494 / NBRC 100937 / ID131577</strain>
    </source>
</reference>
<feature type="region of interest" description="Disordered" evidence="1">
    <location>
        <begin position="1"/>
        <end position="37"/>
    </location>
</feature>
<dbReference type="HOGENOM" id="CLU_2971656_0_0_11"/>
<dbReference type="RefSeq" id="WP_012933048.1">
    <property type="nucleotide sequence ID" value="NC_013739.1"/>
</dbReference>
<sequence length="58" mass="5562">MTAARRPVRTADHVPHAARRPLPAGGGAPASRTLLPAGGAPLAHTLLAAGGGAPASHG</sequence>
<dbReference type="KEGG" id="cwo:Cwoe_1569"/>
<evidence type="ECO:0000313" key="2">
    <source>
        <dbReference type="EMBL" id="ADB49997.1"/>
    </source>
</evidence>